<dbReference type="PANTHER" id="PTHR10743:SF0">
    <property type="entry name" value="PROTEIN RER1"/>
    <property type="match status" value="1"/>
</dbReference>
<evidence type="ECO:0000256" key="7">
    <source>
        <dbReference type="SAM" id="Phobius"/>
    </source>
</evidence>
<keyword evidence="3 7" id="KW-0812">Transmembrane</keyword>
<keyword evidence="4 7" id="KW-1133">Transmembrane helix</keyword>
<dbReference type="GO" id="GO:0006621">
    <property type="term" value="P:protein retention in ER lumen"/>
    <property type="evidence" value="ECO:0007669"/>
    <property type="project" value="TreeGrafter"/>
</dbReference>
<accession>A0A6G1S9E5</accession>
<sequence length="193" mass="22797">MDSFDTGAGRNNEDFSARGRHMALTFSRQWTIFKDKITPHVAPRWIFSSFMLLFFMLRVIIGGGWYVICYALGIYYLNLLIDFLSPRIDPEFQAAQEDADPDSGPSLPTRVNDEFRPFVRRLPEFKFWYQGTKATLISLFLSMFDIFDLPVFWPILLLYFFVLTFLTLRRQIQHMYKHQYVPWTSGKTRYGQG</sequence>
<name>A0A6G1S9E5_9ACAR</name>
<evidence type="ECO:0000256" key="5">
    <source>
        <dbReference type="ARBA" id="ARBA00023136"/>
    </source>
</evidence>
<comment type="subcellular location">
    <subcellularLocation>
        <location evidence="1">Membrane</location>
        <topology evidence="1">Multi-pass membrane protein</topology>
    </subcellularLocation>
</comment>
<dbReference type="GO" id="GO:0006890">
    <property type="term" value="P:retrograde vesicle-mediated transport, Golgi to endoplasmic reticulum"/>
    <property type="evidence" value="ECO:0007669"/>
    <property type="project" value="TreeGrafter"/>
</dbReference>
<dbReference type="PANTHER" id="PTHR10743">
    <property type="entry name" value="PROTEIN RER1"/>
    <property type="match status" value="1"/>
</dbReference>
<proteinExistence type="inferred from homology"/>
<reference evidence="8" key="1">
    <citation type="submission" date="2018-10" db="EMBL/GenBank/DDBJ databases">
        <title>Transcriptome assembly of Aceria tosichella (Wheat curl mite) Type 2.</title>
        <authorList>
            <person name="Scully E.D."/>
            <person name="Geib S.M."/>
            <person name="Palmer N.A."/>
            <person name="Gupta A.K."/>
            <person name="Sarath G."/>
            <person name="Tatineni S."/>
        </authorList>
    </citation>
    <scope>NUCLEOTIDE SEQUENCE</scope>
    <source>
        <strain evidence="8">LincolnNE</strain>
    </source>
</reference>
<feature type="transmembrane region" description="Helical" evidence="7">
    <location>
        <begin position="50"/>
        <end position="77"/>
    </location>
</feature>
<keyword evidence="5 6" id="KW-0472">Membrane</keyword>
<dbReference type="GO" id="GO:0005783">
    <property type="term" value="C:endoplasmic reticulum"/>
    <property type="evidence" value="ECO:0007669"/>
    <property type="project" value="GOC"/>
</dbReference>
<organism evidence="8">
    <name type="scientific">Aceria tosichella</name>
    <name type="common">wheat curl mite</name>
    <dbReference type="NCBI Taxonomy" id="561515"/>
    <lineage>
        <taxon>Eukaryota</taxon>
        <taxon>Metazoa</taxon>
        <taxon>Ecdysozoa</taxon>
        <taxon>Arthropoda</taxon>
        <taxon>Chelicerata</taxon>
        <taxon>Arachnida</taxon>
        <taxon>Acari</taxon>
        <taxon>Acariformes</taxon>
        <taxon>Trombidiformes</taxon>
        <taxon>Prostigmata</taxon>
        <taxon>Eupodina</taxon>
        <taxon>Eriophyoidea</taxon>
        <taxon>Eriophyidae</taxon>
        <taxon>Eriophyinae</taxon>
        <taxon>Aceriini</taxon>
        <taxon>Aceria</taxon>
    </lineage>
</organism>
<dbReference type="EMBL" id="GGYP01001801">
    <property type="protein sequence ID" value="MDE46572.1"/>
    <property type="molecule type" value="Transcribed_RNA"/>
</dbReference>
<gene>
    <name evidence="8" type="primary">RER1_1</name>
    <name evidence="8" type="ORF">g.16025</name>
</gene>
<dbReference type="AlphaFoldDB" id="A0A6G1S9E5"/>
<comment type="similarity">
    <text evidence="2 6">Belongs to the RER1 family.</text>
</comment>
<dbReference type="InterPro" id="IPR004932">
    <property type="entry name" value="Rer1"/>
</dbReference>
<dbReference type="PIRSF" id="PIRSF016013">
    <property type="entry name" value="AtER_Rer1p"/>
    <property type="match status" value="1"/>
</dbReference>
<dbReference type="GO" id="GO:0000139">
    <property type="term" value="C:Golgi membrane"/>
    <property type="evidence" value="ECO:0007669"/>
    <property type="project" value="TreeGrafter"/>
</dbReference>
<evidence type="ECO:0000256" key="4">
    <source>
        <dbReference type="ARBA" id="ARBA00022989"/>
    </source>
</evidence>
<evidence type="ECO:0000313" key="8">
    <source>
        <dbReference type="EMBL" id="MDE46572.1"/>
    </source>
</evidence>
<dbReference type="Pfam" id="PF03248">
    <property type="entry name" value="Rer1"/>
    <property type="match status" value="1"/>
</dbReference>
<protein>
    <recommendedName>
        <fullName evidence="6">Protein RER1</fullName>
    </recommendedName>
</protein>
<evidence type="ECO:0000256" key="2">
    <source>
        <dbReference type="ARBA" id="ARBA00006070"/>
    </source>
</evidence>
<comment type="function">
    <text evidence="6">Involved in the retrieval of endoplasmic reticulum membrane proteins from the early Golgi compartment.</text>
</comment>
<evidence type="ECO:0000256" key="1">
    <source>
        <dbReference type="ARBA" id="ARBA00004141"/>
    </source>
</evidence>
<feature type="transmembrane region" description="Helical" evidence="7">
    <location>
        <begin position="150"/>
        <end position="168"/>
    </location>
</feature>
<evidence type="ECO:0000256" key="6">
    <source>
        <dbReference type="PIRNR" id="PIRNR016013"/>
    </source>
</evidence>
<evidence type="ECO:0000256" key="3">
    <source>
        <dbReference type="ARBA" id="ARBA00022692"/>
    </source>
</evidence>